<keyword evidence="2 3" id="KW-0802">TPR repeat</keyword>
<dbReference type="EMBL" id="CP048788">
    <property type="protein sequence ID" value="QJF51587.1"/>
    <property type="molecule type" value="Genomic_DNA"/>
</dbReference>
<dbReference type="PROSITE" id="PS50005">
    <property type="entry name" value="TPR"/>
    <property type="match status" value="1"/>
</dbReference>
<proteinExistence type="predicted"/>
<gene>
    <name evidence="5" type="ORF">G3256_10655</name>
</gene>
<organism evidence="5 6">
    <name type="scientific">Roseobacter ponti</name>
    <dbReference type="NCBI Taxonomy" id="1891787"/>
    <lineage>
        <taxon>Bacteria</taxon>
        <taxon>Pseudomonadati</taxon>
        <taxon>Pseudomonadota</taxon>
        <taxon>Alphaproteobacteria</taxon>
        <taxon>Rhodobacterales</taxon>
        <taxon>Roseobacteraceae</taxon>
        <taxon>Roseobacter</taxon>
    </lineage>
</organism>
<dbReference type="AlphaFoldDB" id="A0A858SUA3"/>
<evidence type="ECO:0000256" key="2">
    <source>
        <dbReference type="ARBA" id="ARBA00022803"/>
    </source>
</evidence>
<dbReference type="RefSeq" id="WP_169640804.1">
    <property type="nucleotide sequence ID" value="NZ_CP048788.1"/>
</dbReference>
<evidence type="ECO:0000256" key="3">
    <source>
        <dbReference type="PROSITE-ProRule" id="PRU00339"/>
    </source>
</evidence>
<feature type="repeat" description="TPR" evidence="3">
    <location>
        <begin position="98"/>
        <end position="131"/>
    </location>
</feature>
<evidence type="ECO:0000256" key="1">
    <source>
        <dbReference type="ARBA" id="ARBA00022737"/>
    </source>
</evidence>
<feature type="chain" id="PRO_5032580076" evidence="4">
    <location>
        <begin position="18"/>
        <end position="184"/>
    </location>
</feature>
<feature type="signal peptide" evidence="4">
    <location>
        <begin position="1"/>
        <end position="17"/>
    </location>
</feature>
<dbReference type="PANTHER" id="PTHR44858:SF1">
    <property type="entry name" value="UDP-N-ACETYLGLUCOSAMINE--PEPTIDE N-ACETYLGLUCOSAMINYLTRANSFERASE SPINDLY-RELATED"/>
    <property type="match status" value="1"/>
</dbReference>
<reference evidence="5 6" key="1">
    <citation type="submission" date="2020-02" db="EMBL/GenBank/DDBJ databases">
        <title>Genome sequence of Roseobacter ponti.</title>
        <authorList>
            <person name="Hollensteiner J."/>
            <person name="Schneider D."/>
            <person name="Poehlein A."/>
            <person name="Daniel R."/>
        </authorList>
    </citation>
    <scope>NUCLEOTIDE SEQUENCE [LARGE SCALE GENOMIC DNA]</scope>
    <source>
        <strain evidence="5 6">DSM 106830</strain>
    </source>
</reference>
<sequence>MKQFIAAALLFSAPALAECPAPQDYTAELEALFEKARAAPNDMAGREVSGQMWQIWLRAPDEAAQEVLDRGLRRRDSYDFAGALEEFDRLAEYCPLYAEGFNQRAYIHFLREDYEKALVDLDKALALSPDHVAARSGRALTLMNLGRTEEARVSLLQALENNPWLSERFLMARGGPLAVPGKDI</sequence>
<dbReference type="KEGG" id="rpon:G3256_10655"/>
<dbReference type="InterPro" id="IPR019734">
    <property type="entry name" value="TPR_rpt"/>
</dbReference>
<keyword evidence="1" id="KW-0677">Repeat</keyword>
<evidence type="ECO:0000313" key="5">
    <source>
        <dbReference type="EMBL" id="QJF51587.1"/>
    </source>
</evidence>
<dbReference type="InterPro" id="IPR050498">
    <property type="entry name" value="Ycf3"/>
</dbReference>
<dbReference type="Gene3D" id="1.25.40.10">
    <property type="entry name" value="Tetratricopeptide repeat domain"/>
    <property type="match status" value="1"/>
</dbReference>
<dbReference type="Pfam" id="PF14559">
    <property type="entry name" value="TPR_19"/>
    <property type="match status" value="1"/>
</dbReference>
<evidence type="ECO:0000313" key="6">
    <source>
        <dbReference type="Proteomes" id="UP000503308"/>
    </source>
</evidence>
<dbReference type="SMART" id="SM00028">
    <property type="entry name" value="TPR"/>
    <property type="match status" value="2"/>
</dbReference>
<accession>A0A858SUA3</accession>
<protein>
    <submittedName>
        <fullName evidence="5">Tetratricopeptide repeat protein</fullName>
    </submittedName>
</protein>
<keyword evidence="6" id="KW-1185">Reference proteome</keyword>
<keyword evidence="4" id="KW-0732">Signal</keyword>
<evidence type="ECO:0000256" key="4">
    <source>
        <dbReference type="SAM" id="SignalP"/>
    </source>
</evidence>
<dbReference type="SUPFAM" id="SSF48452">
    <property type="entry name" value="TPR-like"/>
    <property type="match status" value="1"/>
</dbReference>
<dbReference type="Proteomes" id="UP000503308">
    <property type="component" value="Chromosome"/>
</dbReference>
<dbReference type="PANTHER" id="PTHR44858">
    <property type="entry name" value="TETRATRICOPEPTIDE REPEAT PROTEIN 6"/>
    <property type="match status" value="1"/>
</dbReference>
<dbReference type="InterPro" id="IPR011990">
    <property type="entry name" value="TPR-like_helical_dom_sf"/>
</dbReference>
<name>A0A858SUA3_9RHOB</name>